<proteinExistence type="predicted"/>
<reference evidence="1 2" key="1">
    <citation type="journal article" date="2020" name="FEMS Microbiol. Ecol.">
        <title>Temporal dynamics of bacterial communities during seed development and maturation.</title>
        <authorList>
            <person name="Chesneau G."/>
            <person name="Torres-Cortes G."/>
            <person name="Briand M."/>
            <person name="Darrasse A."/>
            <person name="Preveaux A."/>
            <person name="Marais C."/>
            <person name="Jacques M.A."/>
            <person name="Shade A."/>
            <person name="Barret M."/>
        </authorList>
    </citation>
    <scope>NUCLEOTIDE SEQUENCE [LARGE SCALE GENOMIC DNA]</scope>
    <source>
        <strain evidence="1 2">CFBP13709</strain>
    </source>
</reference>
<dbReference type="EMBL" id="JACYNR010000001">
    <property type="protein sequence ID" value="MBD8124818.1"/>
    <property type="molecule type" value="Genomic_DNA"/>
</dbReference>
<comment type="caution">
    <text evidence="1">The sequence shown here is derived from an EMBL/GenBank/DDBJ whole genome shotgun (WGS) entry which is preliminary data.</text>
</comment>
<organism evidence="1 2">
    <name type="scientific">Enterobacter agglomerans</name>
    <name type="common">Erwinia herbicola</name>
    <name type="synonym">Pantoea agglomerans</name>
    <dbReference type="NCBI Taxonomy" id="549"/>
    <lineage>
        <taxon>Bacteria</taxon>
        <taxon>Pseudomonadati</taxon>
        <taxon>Pseudomonadota</taxon>
        <taxon>Gammaproteobacteria</taxon>
        <taxon>Enterobacterales</taxon>
        <taxon>Erwiniaceae</taxon>
        <taxon>Pantoea</taxon>
        <taxon>Pantoea agglomerans group</taxon>
    </lineage>
</organism>
<evidence type="ECO:0000313" key="1">
    <source>
        <dbReference type="EMBL" id="MBD8124818.1"/>
    </source>
</evidence>
<keyword evidence="2" id="KW-1185">Reference proteome</keyword>
<sequence>MKKLNPTNYCARAIFLILSLLTSHAYGSVTILGSRIIYPEKSGSVDVLLKNNDDIPYVIQTWFDDGDTDSQPQKQNNAIFISSPPVFRIQPRSGQIIRVIFSSSRKLATDRETLGWFNMLQIPPSNLDDSKNKNAMLVIVRNRIKTFYRPAAIGNPGNILKNLKLTYVYDLKKGGGVEIENPQPWHASIVDIKANINSGTYKSDAEMIPPFSKKTFWFNSSKLRPNDSGEVIVAAINDQGARLSERYNINHK</sequence>
<evidence type="ECO:0000313" key="2">
    <source>
        <dbReference type="Proteomes" id="UP000610459"/>
    </source>
</evidence>
<dbReference type="Proteomes" id="UP000610459">
    <property type="component" value="Unassembled WGS sequence"/>
</dbReference>
<accession>A0ACC5PIG4</accession>
<gene>
    <name evidence="1" type="ORF">IFT41_01610</name>
</gene>
<protein>
    <submittedName>
        <fullName evidence="1">Fimbrial chaperone</fullName>
    </submittedName>
</protein>
<name>A0ACC5PIG4_ENTAG</name>